<evidence type="ECO:0000313" key="1">
    <source>
        <dbReference type="EnsemblPlants" id="PGSC0003DMT400057882"/>
    </source>
</evidence>
<protein>
    <submittedName>
        <fullName evidence="1">Phototropin-2</fullName>
    </submittedName>
</protein>
<dbReference type="AlphaFoldDB" id="M1C1U0"/>
<accession>M1C1U0</accession>
<dbReference type="Gramene" id="PGSC0003DMT400057882">
    <property type="protein sequence ID" value="PGSC0003DMT400057882"/>
    <property type="gene ID" value="PGSC0003DMG402022475"/>
</dbReference>
<dbReference type="Proteomes" id="UP000011115">
    <property type="component" value="Unassembled WGS sequence"/>
</dbReference>
<organism evidence="1 2">
    <name type="scientific">Solanum tuberosum</name>
    <name type="common">Potato</name>
    <dbReference type="NCBI Taxonomy" id="4113"/>
    <lineage>
        <taxon>Eukaryota</taxon>
        <taxon>Viridiplantae</taxon>
        <taxon>Streptophyta</taxon>
        <taxon>Embryophyta</taxon>
        <taxon>Tracheophyta</taxon>
        <taxon>Spermatophyta</taxon>
        <taxon>Magnoliopsida</taxon>
        <taxon>eudicotyledons</taxon>
        <taxon>Gunneridae</taxon>
        <taxon>Pentapetalae</taxon>
        <taxon>asterids</taxon>
        <taxon>lamiids</taxon>
        <taxon>Solanales</taxon>
        <taxon>Solanaceae</taxon>
        <taxon>Solanoideae</taxon>
        <taxon>Solaneae</taxon>
        <taxon>Solanum</taxon>
    </lineage>
</organism>
<dbReference type="EnsemblPlants" id="PGSC0003DMT400057882">
    <property type="protein sequence ID" value="PGSC0003DMT400057882"/>
    <property type="gene ID" value="PGSC0003DMG402022475"/>
</dbReference>
<name>M1C1U0_SOLTU</name>
<proteinExistence type="predicted"/>
<keyword evidence="2" id="KW-1185">Reference proteome</keyword>
<dbReference type="HOGENOM" id="CLU_3128001_0_0_1"/>
<evidence type="ECO:0000313" key="2">
    <source>
        <dbReference type="Proteomes" id="UP000011115"/>
    </source>
</evidence>
<reference evidence="1" key="2">
    <citation type="submission" date="2015-06" db="UniProtKB">
        <authorList>
            <consortium name="EnsemblPlants"/>
        </authorList>
    </citation>
    <scope>IDENTIFICATION</scope>
    <source>
        <strain evidence="1">DM1-3 516 R44</strain>
    </source>
</reference>
<sequence length="50" mass="5541">MHRIRGQAIPRKKGCSLISLAPPFDPKRLAGSLFSNEWITCLAARLTCNT</sequence>
<dbReference type="PaxDb" id="4113-PGSC0003DMT400057882"/>
<reference evidence="2" key="1">
    <citation type="journal article" date="2011" name="Nature">
        <title>Genome sequence and analysis of the tuber crop potato.</title>
        <authorList>
            <consortium name="The Potato Genome Sequencing Consortium"/>
        </authorList>
    </citation>
    <scope>NUCLEOTIDE SEQUENCE [LARGE SCALE GENOMIC DNA]</scope>
    <source>
        <strain evidence="2">cv. DM1-3 516 R44</strain>
    </source>
</reference>
<dbReference type="InParanoid" id="M1C1U0"/>